<evidence type="ECO:0000313" key="10">
    <source>
        <dbReference type="Proteomes" id="UP000007726"/>
    </source>
</evidence>
<evidence type="ECO:0000256" key="5">
    <source>
        <dbReference type="ARBA" id="ARBA00022989"/>
    </source>
</evidence>
<feature type="transmembrane region" description="Helical" evidence="7">
    <location>
        <begin position="406"/>
        <end position="434"/>
    </location>
</feature>
<dbReference type="KEGG" id="dhd:Dhaf_1243"/>
<dbReference type="Proteomes" id="UP000007726">
    <property type="component" value="Chromosome"/>
</dbReference>
<keyword evidence="5 7" id="KW-1133">Transmembrane helix</keyword>
<protein>
    <submittedName>
        <fullName evidence="9">TRAP dicarboxylate transporter, DctM subunit</fullName>
    </submittedName>
</protein>
<name>B8G185_DESHD</name>
<dbReference type="GO" id="GO:0022857">
    <property type="term" value="F:transmembrane transporter activity"/>
    <property type="evidence" value="ECO:0007669"/>
    <property type="project" value="TreeGrafter"/>
</dbReference>
<dbReference type="AlphaFoldDB" id="B8G185"/>
<gene>
    <name evidence="9" type="ordered locus">Dhaf_1243</name>
</gene>
<feature type="transmembrane region" description="Helical" evidence="7">
    <location>
        <begin position="290"/>
        <end position="308"/>
    </location>
</feature>
<evidence type="ECO:0000256" key="2">
    <source>
        <dbReference type="ARBA" id="ARBA00022475"/>
    </source>
</evidence>
<keyword evidence="3" id="KW-0997">Cell inner membrane</keyword>
<feature type="transmembrane region" description="Helical" evidence="7">
    <location>
        <begin position="141"/>
        <end position="165"/>
    </location>
</feature>
<evidence type="ECO:0000259" key="8">
    <source>
        <dbReference type="Pfam" id="PF06808"/>
    </source>
</evidence>
<dbReference type="InterPro" id="IPR004681">
    <property type="entry name" value="TRAP_DctM"/>
</dbReference>
<feature type="domain" description="TRAP C4-dicarboxylate transport system permease DctM subunit" evidence="8">
    <location>
        <begin position="12"/>
        <end position="429"/>
    </location>
</feature>
<feature type="transmembrane region" description="Helical" evidence="7">
    <location>
        <begin position="328"/>
        <end position="356"/>
    </location>
</feature>
<keyword evidence="6 7" id="KW-0472">Membrane</keyword>
<keyword evidence="4 7" id="KW-0812">Transmembrane</keyword>
<dbReference type="Pfam" id="PF06808">
    <property type="entry name" value="DctM"/>
    <property type="match status" value="1"/>
</dbReference>
<feature type="transmembrane region" description="Helical" evidence="7">
    <location>
        <begin position="7"/>
        <end position="40"/>
    </location>
</feature>
<dbReference type="PIRSF" id="PIRSF006066">
    <property type="entry name" value="HI0050"/>
    <property type="match status" value="1"/>
</dbReference>
<evidence type="ECO:0000256" key="3">
    <source>
        <dbReference type="ARBA" id="ARBA00022519"/>
    </source>
</evidence>
<evidence type="ECO:0000256" key="7">
    <source>
        <dbReference type="SAM" id="Phobius"/>
    </source>
</evidence>
<feature type="transmembrane region" description="Helical" evidence="7">
    <location>
        <begin position="52"/>
        <end position="75"/>
    </location>
</feature>
<reference evidence="9 10" key="1">
    <citation type="journal article" date="2012" name="BMC Microbiol.">
        <title>Genome sequence of Desulfitobacterium hafniense DCB-2, a Gram-positive anaerobe capable of dehalogenation and metal reduction.</title>
        <authorList>
            <person name="Kim S.H."/>
            <person name="Harzman C."/>
            <person name="Davis J.K."/>
            <person name="Hutcheson R."/>
            <person name="Broderick J.B."/>
            <person name="Marsh T.L."/>
            <person name="Tiedje J.M."/>
        </authorList>
    </citation>
    <scope>NUCLEOTIDE SEQUENCE [LARGE SCALE GENOMIC DNA]</scope>
    <source>
        <strain evidence="10">DSM 10664 / DCB-2</strain>
    </source>
</reference>
<feature type="transmembrane region" description="Helical" evidence="7">
    <location>
        <begin position="254"/>
        <end position="269"/>
    </location>
</feature>
<dbReference type="HOGENOM" id="CLU_019824_4_0_9"/>
<organism evidence="9 10">
    <name type="scientific">Desulfitobacterium hafniense (strain DSM 10664 / DCB-2)</name>
    <dbReference type="NCBI Taxonomy" id="272564"/>
    <lineage>
        <taxon>Bacteria</taxon>
        <taxon>Bacillati</taxon>
        <taxon>Bacillota</taxon>
        <taxon>Clostridia</taxon>
        <taxon>Eubacteriales</taxon>
        <taxon>Desulfitobacteriaceae</taxon>
        <taxon>Desulfitobacterium</taxon>
    </lineage>
</organism>
<dbReference type="PANTHER" id="PTHR33362:SF7">
    <property type="entry name" value="SLL1103 PROTEIN"/>
    <property type="match status" value="1"/>
</dbReference>
<dbReference type="EMBL" id="CP001336">
    <property type="protein sequence ID" value="ACL19300.1"/>
    <property type="molecule type" value="Genomic_DNA"/>
</dbReference>
<feature type="transmembrane region" description="Helical" evidence="7">
    <location>
        <begin position="368"/>
        <end position="394"/>
    </location>
</feature>
<accession>B8G185</accession>
<dbReference type="InterPro" id="IPR010656">
    <property type="entry name" value="DctM"/>
</dbReference>
<feature type="transmembrane region" description="Helical" evidence="7">
    <location>
        <begin position="177"/>
        <end position="201"/>
    </location>
</feature>
<evidence type="ECO:0000256" key="4">
    <source>
        <dbReference type="ARBA" id="ARBA00022692"/>
    </source>
</evidence>
<dbReference type="PANTHER" id="PTHR33362">
    <property type="entry name" value="SIALIC ACID TRAP TRANSPORTER PERMEASE PROTEIN SIAT-RELATED"/>
    <property type="match status" value="1"/>
</dbReference>
<comment type="subcellular location">
    <subcellularLocation>
        <location evidence="1">Cell inner membrane</location>
        <topology evidence="1">Multi-pass membrane protein</topology>
    </subcellularLocation>
</comment>
<keyword evidence="2" id="KW-1003">Cell membrane</keyword>
<evidence type="ECO:0000313" key="9">
    <source>
        <dbReference type="EMBL" id="ACL19300.1"/>
    </source>
</evidence>
<evidence type="ECO:0000256" key="1">
    <source>
        <dbReference type="ARBA" id="ARBA00004429"/>
    </source>
</evidence>
<dbReference type="GO" id="GO:0005886">
    <property type="term" value="C:plasma membrane"/>
    <property type="evidence" value="ECO:0007669"/>
    <property type="project" value="UniProtKB-SubCell"/>
</dbReference>
<feature type="transmembrane region" description="Helical" evidence="7">
    <location>
        <begin position="222"/>
        <end position="248"/>
    </location>
</feature>
<dbReference type="NCBIfam" id="TIGR00786">
    <property type="entry name" value="dctM"/>
    <property type="match status" value="1"/>
</dbReference>
<evidence type="ECO:0000256" key="6">
    <source>
        <dbReference type="ARBA" id="ARBA00023136"/>
    </source>
</evidence>
<proteinExistence type="predicted"/>
<dbReference type="RefSeq" id="WP_015943314.1">
    <property type="nucleotide sequence ID" value="NC_011830.1"/>
</dbReference>
<sequence length="439" mass="47194">MSTTTIVIIMMVVFISILLLGHPLSWILGGLGVIFGVFFWGDLNVLNIFTRAVYKVVTTSSYVCIPLFIFMGALLEKSGSADKLFDSLYIVFGRLKGGLALATVVISALMGAATGIIGASISIMAMLALPTMLKHRYEEKLACGTVMAAGSLGTLIPPSVILVIYGSLSNLSIAKLFAGGMGAGICLAAIYSIYVVVLSYIKPSYGPPISKEESQKYSAGQKAAMILVSVVPTLSLILLVLGSILLGAATPNEASALGCVGAMIIAIMYKNFNWKMFKESCFSTMKTTSMIMWIIVCATMFTSIFIGLGGDKVIADMVVGVGENKWVILSVILVLLVAMGMLLDSYGVLLIGVPLFTPIVYSLGFDPIWFGIIFTLMIQVSVLSPPVAYAVFYMKGFVPHIPIGKLYWAVIPFMAMQIICIILCCIFPDIIMFLPNRMQ</sequence>